<name>A0A248UKH8_9HYPH</name>
<dbReference type="PRINTS" id="PR00598">
    <property type="entry name" value="HTHMARR"/>
</dbReference>
<dbReference type="GO" id="GO:0006950">
    <property type="term" value="P:response to stress"/>
    <property type="evidence" value="ECO:0007669"/>
    <property type="project" value="TreeGrafter"/>
</dbReference>
<proteinExistence type="predicted"/>
<dbReference type="RefSeq" id="WP_095447942.1">
    <property type="nucleotide sequence ID" value="NZ_CP022604.1"/>
</dbReference>
<dbReference type="SMART" id="SM00347">
    <property type="entry name" value="HTH_MARR"/>
    <property type="match status" value="1"/>
</dbReference>
<dbReference type="KEGG" id="och:CES85_1748"/>
<feature type="region of interest" description="Disordered" evidence="4">
    <location>
        <begin position="163"/>
        <end position="182"/>
    </location>
</feature>
<dbReference type="PROSITE" id="PS01117">
    <property type="entry name" value="HTH_MARR_1"/>
    <property type="match status" value="1"/>
</dbReference>
<keyword evidence="1" id="KW-0805">Transcription regulation</keyword>
<evidence type="ECO:0000313" key="8">
    <source>
        <dbReference type="Proteomes" id="UP000215256"/>
    </source>
</evidence>
<reference evidence="7 9" key="2">
    <citation type="submission" date="2019-09" db="EMBL/GenBank/DDBJ databases">
        <title>Biological control of the noxious weed angled onion (Allium triquetrum) thwarted by endophytic bacteria in Victoria, Australia.</title>
        <authorList>
            <person name="Tehranchian P."/>
            <person name="Adair R.J."/>
            <person name="Van T.H."/>
            <person name="Morrison P.D."/>
            <person name="Williams H."/>
            <person name="Lawrie A.C."/>
        </authorList>
    </citation>
    <scope>NUCLEOTIDE SEQUENCE [LARGE SCALE GENOMIC DNA]</scope>
    <source>
        <strain evidence="7 9">RPTAtOch1</strain>
    </source>
</reference>
<accession>A0A248UKH8</accession>
<reference evidence="6 8" key="1">
    <citation type="submission" date="2017-07" db="EMBL/GenBank/DDBJ databases">
        <title>Phylogenetic study on the rhizospheric bacterium Ochrobactrum sp. A44.</title>
        <authorList>
            <person name="Krzyzanowska D.M."/>
            <person name="Ossowicki A."/>
            <person name="Rajewska M."/>
            <person name="Maciag T."/>
            <person name="Kaczynski Z."/>
            <person name="Czerwicka M."/>
            <person name="Jafra S."/>
        </authorList>
    </citation>
    <scope>NUCLEOTIDE SEQUENCE [LARGE SCALE GENOMIC DNA]</scope>
    <source>
        <strain evidence="6 8">A44</strain>
    </source>
</reference>
<dbReference type="SUPFAM" id="SSF46785">
    <property type="entry name" value="Winged helix' DNA-binding domain"/>
    <property type="match status" value="1"/>
</dbReference>
<dbReference type="Gene3D" id="1.10.10.10">
    <property type="entry name" value="Winged helix-like DNA-binding domain superfamily/Winged helix DNA-binding domain"/>
    <property type="match status" value="1"/>
</dbReference>
<evidence type="ECO:0000313" key="6">
    <source>
        <dbReference type="EMBL" id="ASV86901.1"/>
    </source>
</evidence>
<dbReference type="PANTHER" id="PTHR33164">
    <property type="entry name" value="TRANSCRIPTIONAL REGULATOR, MARR FAMILY"/>
    <property type="match status" value="1"/>
</dbReference>
<dbReference type="InterPro" id="IPR036388">
    <property type="entry name" value="WH-like_DNA-bd_sf"/>
</dbReference>
<dbReference type="OrthoDB" id="9799368at2"/>
<protein>
    <submittedName>
        <fullName evidence="7">MarR family transcriptional regulator</fullName>
    </submittedName>
    <submittedName>
        <fullName evidence="6">Winged helix DNA-binding domain protein</fullName>
    </submittedName>
</protein>
<dbReference type="PANTHER" id="PTHR33164:SF44">
    <property type="entry name" value="TRANSCRIPTIONAL REGULATORY PROTEIN"/>
    <property type="match status" value="1"/>
</dbReference>
<sequence length="182" mass="20532">MNSTNDVNYISNPLTCLEADDLNVIELLFFSYRDFTADPDLILEKIGFGRAHHRVLYFINRKPGMTVAELLEVLRITKQSLSRVLKQLIDTGHVVQATGLHDRRHRKLYPTKSGRQLTLALALPQSRRIARALEESGAAEREVIERFLYNMVNPERRAQIDDFAATETAGAASEPRLDKAGG</sequence>
<keyword evidence="2 6" id="KW-0238">DNA-binding</keyword>
<organism evidence="6 8">
    <name type="scientific">Ochrobactrum quorumnocens</name>
    <dbReference type="NCBI Taxonomy" id="271865"/>
    <lineage>
        <taxon>Bacteria</taxon>
        <taxon>Pseudomonadati</taxon>
        <taxon>Pseudomonadota</taxon>
        <taxon>Alphaproteobacteria</taxon>
        <taxon>Hyphomicrobiales</taxon>
        <taxon>Brucellaceae</taxon>
        <taxon>Brucella/Ochrobactrum group</taxon>
        <taxon>Ochrobactrum</taxon>
    </lineage>
</organism>
<gene>
    <name evidence="6" type="ORF">CES85_1748</name>
    <name evidence="7" type="ORF">F3W84_19575</name>
</gene>
<dbReference type="InterPro" id="IPR039422">
    <property type="entry name" value="MarR/SlyA-like"/>
</dbReference>
<dbReference type="GO" id="GO:0003700">
    <property type="term" value="F:DNA-binding transcription factor activity"/>
    <property type="evidence" value="ECO:0007669"/>
    <property type="project" value="InterPro"/>
</dbReference>
<dbReference type="EMBL" id="CP022604">
    <property type="protein sequence ID" value="ASV86901.1"/>
    <property type="molecule type" value="Genomic_DNA"/>
</dbReference>
<dbReference type="GO" id="GO:0003677">
    <property type="term" value="F:DNA binding"/>
    <property type="evidence" value="ECO:0007669"/>
    <property type="project" value="UniProtKB-KW"/>
</dbReference>
<keyword evidence="9" id="KW-1185">Reference proteome</keyword>
<evidence type="ECO:0000313" key="9">
    <source>
        <dbReference type="Proteomes" id="UP000327108"/>
    </source>
</evidence>
<dbReference type="Proteomes" id="UP000215256">
    <property type="component" value="Chromosome 1"/>
</dbReference>
<evidence type="ECO:0000256" key="4">
    <source>
        <dbReference type="SAM" id="MobiDB-lite"/>
    </source>
</evidence>
<dbReference type="InterPro" id="IPR036390">
    <property type="entry name" value="WH_DNA-bd_sf"/>
</dbReference>
<evidence type="ECO:0000256" key="1">
    <source>
        <dbReference type="ARBA" id="ARBA00023015"/>
    </source>
</evidence>
<keyword evidence="3" id="KW-0804">Transcription</keyword>
<dbReference type="InterPro" id="IPR000835">
    <property type="entry name" value="HTH_MarR-typ"/>
</dbReference>
<feature type="domain" description="HTH marR-type" evidence="5">
    <location>
        <begin position="21"/>
        <end position="153"/>
    </location>
</feature>
<dbReference type="Proteomes" id="UP000327108">
    <property type="component" value="Unassembled WGS sequence"/>
</dbReference>
<dbReference type="InterPro" id="IPR023187">
    <property type="entry name" value="Tscrpt_reg_MarR-type_CS"/>
</dbReference>
<evidence type="ECO:0000259" key="5">
    <source>
        <dbReference type="PROSITE" id="PS50995"/>
    </source>
</evidence>
<dbReference type="PROSITE" id="PS50995">
    <property type="entry name" value="HTH_MARR_2"/>
    <property type="match status" value="1"/>
</dbReference>
<evidence type="ECO:0000256" key="3">
    <source>
        <dbReference type="ARBA" id="ARBA00023163"/>
    </source>
</evidence>
<evidence type="ECO:0000256" key="2">
    <source>
        <dbReference type="ARBA" id="ARBA00023125"/>
    </source>
</evidence>
<dbReference type="Pfam" id="PF12802">
    <property type="entry name" value="MarR_2"/>
    <property type="match status" value="1"/>
</dbReference>
<dbReference type="EMBL" id="VYXQ01000023">
    <property type="protein sequence ID" value="KAA9361617.1"/>
    <property type="molecule type" value="Genomic_DNA"/>
</dbReference>
<evidence type="ECO:0000313" key="7">
    <source>
        <dbReference type="EMBL" id="KAA9361617.1"/>
    </source>
</evidence>
<dbReference type="AlphaFoldDB" id="A0A248UKH8"/>